<keyword evidence="2" id="KW-1185">Reference proteome</keyword>
<name>A0ABU5DSL2_9BURK</name>
<gene>
    <name evidence="1" type="ORF">SNE35_31975</name>
</gene>
<feature type="non-terminal residue" evidence="1">
    <location>
        <position position="70"/>
    </location>
</feature>
<reference evidence="1 2" key="1">
    <citation type="submission" date="2023-11" db="EMBL/GenBank/DDBJ databases">
        <title>Paucibacter sp. nov., isolated from fresh soil in Korea.</title>
        <authorList>
            <person name="Le N.T.T."/>
        </authorList>
    </citation>
    <scope>NUCLEOTIDE SEQUENCE [LARGE SCALE GENOMIC DNA]</scope>
    <source>
        <strain evidence="1 2">R3-3</strain>
    </source>
</reference>
<comment type="caution">
    <text evidence="1">The sequence shown here is derived from an EMBL/GenBank/DDBJ whole genome shotgun (WGS) entry which is preliminary data.</text>
</comment>
<evidence type="ECO:0000313" key="1">
    <source>
        <dbReference type="EMBL" id="MDY0749154.1"/>
    </source>
</evidence>
<dbReference type="EMBL" id="JAXCLA010000016">
    <property type="protein sequence ID" value="MDY0749154.1"/>
    <property type="molecule type" value="Genomic_DNA"/>
</dbReference>
<protein>
    <submittedName>
        <fullName evidence="1">Uncharacterized protein</fullName>
    </submittedName>
</protein>
<organism evidence="1 2">
    <name type="scientific">Roseateles agri</name>
    <dbReference type="NCBI Taxonomy" id="3098619"/>
    <lineage>
        <taxon>Bacteria</taxon>
        <taxon>Pseudomonadati</taxon>
        <taxon>Pseudomonadota</taxon>
        <taxon>Betaproteobacteria</taxon>
        <taxon>Burkholderiales</taxon>
        <taxon>Sphaerotilaceae</taxon>
        <taxon>Roseateles</taxon>
    </lineage>
</organism>
<proteinExistence type="predicted"/>
<dbReference type="Proteomes" id="UP001285263">
    <property type="component" value="Unassembled WGS sequence"/>
</dbReference>
<sequence>MILVTKHQNSPSNAHAYRLLIFKDHQEHQTLNNNQGSKLFLVAPISDQHRSEIMTCFLKHRQAFLQNSFE</sequence>
<evidence type="ECO:0000313" key="2">
    <source>
        <dbReference type="Proteomes" id="UP001285263"/>
    </source>
</evidence>
<dbReference type="RefSeq" id="WP_320427121.1">
    <property type="nucleotide sequence ID" value="NZ_JAXCLA010000016.1"/>
</dbReference>
<accession>A0ABU5DSL2</accession>